<keyword evidence="3" id="KW-1185">Reference proteome</keyword>
<dbReference type="STRING" id="1005945.SAMN05216561_113108"/>
<proteinExistence type="predicted"/>
<dbReference type="AlphaFoldDB" id="A0A1I3LCR2"/>
<dbReference type="RefSeq" id="WP_091115224.1">
    <property type="nucleotide sequence ID" value="NZ_BKAF01000016.1"/>
</dbReference>
<protein>
    <submittedName>
        <fullName evidence="2">Sporulation and spore germination</fullName>
    </submittedName>
</protein>
<organism evidence="2 3">
    <name type="scientific">Nocardioides psychrotolerans</name>
    <dbReference type="NCBI Taxonomy" id="1005945"/>
    <lineage>
        <taxon>Bacteria</taxon>
        <taxon>Bacillati</taxon>
        <taxon>Actinomycetota</taxon>
        <taxon>Actinomycetes</taxon>
        <taxon>Propionibacteriales</taxon>
        <taxon>Nocardioidaceae</taxon>
        <taxon>Nocardioides</taxon>
    </lineage>
</organism>
<dbReference type="OrthoDB" id="3226781at2"/>
<dbReference type="InterPro" id="IPR019606">
    <property type="entry name" value="GerMN"/>
</dbReference>
<dbReference type="PROSITE" id="PS51257">
    <property type="entry name" value="PROKAR_LIPOPROTEIN"/>
    <property type="match status" value="1"/>
</dbReference>
<dbReference type="Proteomes" id="UP000198649">
    <property type="component" value="Unassembled WGS sequence"/>
</dbReference>
<dbReference type="Pfam" id="PF25976">
    <property type="entry name" value="LpqB_N"/>
    <property type="match status" value="1"/>
</dbReference>
<evidence type="ECO:0000313" key="3">
    <source>
        <dbReference type="Proteomes" id="UP000198649"/>
    </source>
</evidence>
<dbReference type="EMBL" id="FOQG01000013">
    <property type="protein sequence ID" value="SFI82544.1"/>
    <property type="molecule type" value="Genomic_DNA"/>
</dbReference>
<name>A0A1I3LCR2_9ACTN</name>
<evidence type="ECO:0000259" key="1">
    <source>
        <dbReference type="SMART" id="SM00909"/>
    </source>
</evidence>
<dbReference type="Pfam" id="PF10646">
    <property type="entry name" value="Germane"/>
    <property type="match status" value="1"/>
</dbReference>
<dbReference type="InterPro" id="IPR059026">
    <property type="entry name" value="LpqB_N"/>
</dbReference>
<feature type="domain" description="GerMN" evidence="1">
    <location>
        <begin position="206"/>
        <end position="296"/>
    </location>
</feature>
<sequence>MTTIRAARRPTTGVVLALLGCLLAAGCVSLPESGPVVETAPSQVLDEPEAAAIDAVPPQQGDSALGIVDGFLAAMTAYPVQTNVARQFLAQEAQTSWNPDEATITYADVTTPSASGTGVSVTLRDPETLDARGGWEGPLPEGERELTFQMVIEDGEYRIREAPDALIVPASWFAQRFRQVSLYFFDRTAQILVPEPVFVPRGEQLATTLIDGLLAGPGEDLTGIARSFLPSGLSVGLSVPVSDEGVAEISLVGEAGAQNPEVVEKILAQLTWTLRQEPSIRAVRLAIGGEQVRLPGGVSEYGVDDAPDYDPTGYQSSRLLYGLRDGLLVSGEPDALSPADGPLGLEDFGLRSVSVNLPATSAAGVSADGTSILLAPVREVAGEVGEDTVEQVVSGATDLLPPSWDFTDRLWLVDRATEGARVIFREGGALRPLVVPGVTGEDVRSFIVSRDATRFVAVVRTRGVDRLQVGRIQVDFQGRVRRVVETRTLTFAEAEPLRVTDIGWTSATEVALLSQVVPGELFEVRTVAVDGAPAGTEALSTTVNARVVALAGTPLEGGRQYAVTRDSLVDLSTGRVLGLGDRVDSLDYVG</sequence>
<dbReference type="SMART" id="SM00909">
    <property type="entry name" value="Germane"/>
    <property type="match status" value="1"/>
</dbReference>
<evidence type="ECO:0000313" key="2">
    <source>
        <dbReference type="EMBL" id="SFI82544.1"/>
    </source>
</evidence>
<dbReference type="Pfam" id="PF10647">
    <property type="entry name" value="Gmad1"/>
    <property type="match status" value="1"/>
</dbReference>
<gene>
    <name evidence="2" type="ORF">SAMN05216561_113108</name>
</gene>
<reference evidence="2 3" key="1">
    <citation type="submission" date="2016-10" db="EMBL/GenBank/DDBJ databases">
        <authorList>
            <person name="de Groot N.N."/>
        </authorList>
    </citation>
    <scope>NUCLEOTIDE SEQUENCE [LARGE SCALE GENOMIC DNA]</scope>
    <source>
        <strain evidence="2 3">CGMCC 1.11156</strain>
    </source>
</reference>
<accession>A0A1I3LCR2</accession>
<dbReference type="InterPro" id="IPR018910">
    <property type="entry name" value="LpqB_C"/>
</dbReference>